<feature type="compositionally biased region" description="Polar residues" evidence="1">
    <location>
        <begin position="261"/>
        <end position="276"/>
    </location>
</feature>
<proteinExistence type="predicted"/>
<reference evidence="2 3" key="1">
    <citation type="journal article" date="2019" name="Int. J. Syst. Evol. Microbiol.">
        <title>The Global Catalogue of Microorganisms (GCM) 10K type strain sequencing project: providing services to taxonomists for standard genome sequencing and annotation.</title>
        <authorList>
            <consortium name="The Broad Institute Genomics Platform"/>
            <consortium name="The Broad Institute Genome Sequencing Center for Infectious Disease"/>
            <person name="Wu L."/>
            <person name="Ma J."/>
        </authorList>
    </citation>
    <scope>NUCLEOTIDE SEQUENCE [LARGE SCALE GENOMIC DNA]</scope>
    <source>
        <strain evidence="2 3">JCM 6833</strain>
    </source>
</reference>
<accession>A0ABN3QNJ9</accession>
<organism evidence="2 3">
    <name type="scientific">Actinomadura fulvescens</name>
    <dbReference type="NCBI Taxonomy" id="46160"/>
    <lineage>
        <taxon>Bacteria</taxon>
        <taxon>Bacillati</taxon>
        <taxon>Actinomycetota</taxon>
        <taxon>Actinomycetes</taxon>
        <taxon>Streptosporangiales</taxon>
        <taxon>Thermomonosporaceae</taxon>
        <taxon>Actinomadura</taxon>
    </lineage>
</organism>
<evidence type="ECO:0000313" key="2">
    <source>
        <dbReference type="EMBL" id="GAA2631044.1"/>
    </source>
</evidence>
<comment type="caution">
    <text evidence="2">The sequence shown here is derived from an EMBL/GenBank/DDBJ whole genome shotgun (WGS) entry which is preliminary data.</text>
</comment>
<name>A0ABN3QNJ9_9ACTN</name>
<evidence type="ECO:0000256" key="1">
    <source>
        <dbReference type="SAM" id="MobiDB-lite"/>
    </source>
</evidence>
<feature type="region of interest" description="Disordered" evidence="1">
    <location>
        <begin position="248"/>
        <end position="305"/>
    </location>
</feature>
<keyword evidence="3" id="KW-1185">Reference proteome</keyword>
<feature type="region of interest" description="Disordered" evidence="1">
    <location>
        <begin position="1"/>
        <end position="23"/>
    </location>
</feature>
<evidence type="ECO:0008006" key="4">
    <source>
        <dbReference type="Google" id="ProtNLM"/>
    </source>
</evidence>
<dbReference type="EMBL" id="BAAATD010000015">
    <property type="protein sequence ID" value="GAA2631044.1"/>
    <property type="molecule type" value="Genomic_DNA"/>
</dbReference>
<sequence>MTGPETSNVAAHDASGPAARDVSRNAGATRRLCAWCQGPIPPAMRRDAVCCSVRCRQARHRFNRTVTGPAARDVADGRALRLAYADPPYPGNSRLYRGHPDYAGEVDHAALIARLTTYDGWALSTSAAALPAVLALCPPGVRVAAWHRGERPTTSRWPLNAWEPVIYLQGRPTDPSRLSATDATRRVDSLVHGVAPMTTLPGRVIGAKPAAFCRWIFDLLCAAPGDFLDDLFPGSGAVTRAWAAFTGEPDPSREVLHDASRPTTAQHDASRLSPTDATHRRGARPEHVASADEHDASHNPGENAA</sequence>
<feature type="compositionally biased region" description="Basic and acidic residues" evidence="1">
    <location>
        <begin position="277"/>
        <end position="297"/>
    </location>
</feature>
<dbReference type="RefSeq" id="WP_344547835.1">
    <property type="nucleotide sequence ID" value="NZ_BAAATD010000015.1"/>
</dbReference>
<feature type="compositionally biased region" description="Basic and acidic residues" evidence="1">
    <location>
        <begin position="250"/>
        <end position="260"/>
    </location>
</feature>
<dbReference type="Proteomes" id="UP001501509">
    <property type="component" value="Unassembled WGS sequence"/>
</dbReference>
<evidence type="ECO:0000313" key="3">
    <source>
        <dbReference type="Proteomes" id="UP001501509"/>
    </source>
</evidence>
<gene>
    <name evidence="2" type="ORF">GCM10010411_81290</name>
</gene>
<protein>
    <recommendedName>
        <fullName evidence="4">Methyltransferase</fullName>
    </recommendedName>
</protein>